<organism evidence="1 2">
    <name type="scientific">Lepagella muris</name>
    <dbReference type="NCBI Taxonomy" id="3032870"/>
    <lineage>
        <taxon>Bacteria</taxon>
        <taxon>Pseudomonadati</taxon>
        <taxon>Bacteroidota</taxon>
        <taxon>Bacteroidia</taxon>
        <taxon>Bacteroidales</taxon>
        <taxon>Muribaculaceae</taxon>
        <taxon>Lepagella</taxon>
    </lineage>
</organism>
<gene>
    <name evidence="1" type="ORF">E5331_03475</name>
</gene>
<comment type="caution">
    <text evidence="1">The sequence shown here is derived from an EMBL/GenBank/DDBJ whole genome shotgun (WGS) entry which is preliminary data.</text>
</comment>
<reference evidence="1" key="1">
    <citation type="submission" date="2019-04" db="EMBL/GenBank/DDBJ databases">
        <title>Microbes associate with the intestines of laboratory mice.</title>
        <authorList>
            <person name="Navarre W."/>
            <person name="Wong E."/>
            <person name="Huang K."/>
            <person name="Tropini C."/>
            <person name="Ng K."/>
            <person name="Yu B."/>
        </authorList>
    </citation>
    <scope>NUCLEOTIDE SEQUENCE</scope>
    <source>
        <strain evidence="1">NM04_E33</strain>
    </source>
</reference>
<keyword evidence="2" id="KW-1185">Reference proteome</keyword>
<dbReference type="EMBL" id="SRYB01000003">
    <property type="protein sequence ID" value="TGY80309.1"/>
    <property type="molecule type" value="Genomic_DNA"/>
</dbReference>
<dbReference type="Proteomes" id="UP000306319">
    <property type="component" value="Unassembled WGS sequence"/>
</dbReference>
<evidence type="ECO:0000313" key="1">
    <source>
        <dbReference type="EMBL" id="TGY80309.1"/>
    </source>
</evidence>
<proteinExistence type="predicted"/>
<sequence>MKSNIQMKTGLIVSIFLLATLFPASAKKKDYPRAEIRVTYTYPHKRLKIDAKAYDDKYQMVLLANNDYSKFFSPCTEYIDSLKSTPSGERIYNKLMDEGVKKAIATGDHNAYPTSNGSLYVIKSSATSDVTVYDVAGMLEYGYYSAPFAEMEWEIGYSTKTILNYECVMAETDYHGRHWTVWFTPDIPIQDGPWKLCGLPGLILEASENSGQHQFIAEGIEICDQPIPPVYSRKKYDKMKRKDMLRGMRNYLTNGTPMVNALISNTPSGEKIEIKQDYTDDDKDYEVDFLETDYHE</sequence>
<evidence type="ECO:0000313" key="2">
    <source>
        <dbReference type="Proteomes" id="UP000306319"/>
    </source>
</evidence>
<accession>A0AC61RHB6</accession>
<name>A0AC61RHB6_9BACT</name>
<protein>
    <submittedName>
        <fullName evidence="1">GLPGLI family protein</fullName>
    </submittedName>
</protein>